<sequence length="341" mass="37379">MKLSGFEYFVSGYESFETKTETVENHDTGNCHKTATQSQEQEVFFLPSSNVRKEQHNESDSVSSVSVSGIEYSIPSVSQHHALEELDRVLEEELTKSQENRLERGALHLNSEANDVAESSSTKTVTEAVYSTGDEGSPSETEEPGDVEPSRSETVGKLSVVSTLQQHISSCVLNNKISKTLLNQAEAALCSAEKKLKRSIANNKERRDFIPTKWSVRSFPGESKHDEVDSTTNLFKSKSYSEGSKLPSAVGPPGLYVPPQTRAQAASGSPAKDTRKVRSDYIMSSGRGSLRKGKQGWAPHNVTEEESSGDQTANNTQVMCGDCHIFNECLLYPPNKAILPL</sequence>
<reference evidence="2" key="1">
    <citation type="journal article" date="2022" name="bioRxiv">
        <title>Sequencing and chromosome-scale assembly of the giantPleurodeles waltlgenome.</title>
        <authorList>
            <person name="Brown T."/>
            <person name="Elewa A."/>
            <person name="Iarovenko S."/>
            <person name="Subramanian E."/>
            <person name="Araus A.J."/>
            <person name="Petzold A."/>
            <person name="Susuki M."/>
            <person name="Suzuki K.-i.T."/>
            <person name="Hayashi T."/>
            <person name="Toyoda A."/>
            <person name="Oliveira C."/>
            <person name="Osipova E."/>
            <person name="Leigh N.D."/>
            <person name="Simon A."/>
            <person name="Yun M.H."/>
        </authorList>
    </citation>
    <scope>NUCLEOTIDE SEQUENCE</scope>
    <source>
        <strain evidence="2">20211129_DDA</strain>
        <tissue evidence="2">Liver</tissue>
    </source>
</reference>
<dbReference type="PANTHER" id="PTHR23060:SF3">
    <property type="entry name" value="TESTIS EXPRESSED 14, INTERCELLULAR BRIDGE FORMING FACTOR"/>
    <property type="match status" value="1"/>
</dbReference>
<dbReference type="GO" id="GO:0043063">
    <property type="term" value="P:intercellular bridge organization"/>
    <property type="evidence" value="ECO:0007669"/>
    <property type="project" value="InterPro"/>
</dbReference>
<evidence type="ECO:0000313" key="3">
    <source>
        <dbReference type="Proteomes" id="UP001066276"/>
    </source>
</evidence>
<feature type="compositionally biased region" description="Polar residues" evidence="1">
    <location>
        <begin position="111"/>
        <end position="125"/>
    </location>
</feature>
<dbReference type="PANTHER" id="PTHR23060">
    <property type="entry name" value="TESTIS EXPRESSED GENE 14"/>
    <property type="match status" value="1"/>
</dbReference>
<dbReference type="Proteomes" id="UP001066276">
    <property type="component" value="Chromosome 3_1"/>
</dbReference>
<comment type="caution">
    <text evidence="2">The sequence shown here is derived from an EMBL/GenBank/DDBJ whole genome shotgun (WGS) entry which is preliminary data.</text>
</comment>
<organism evidence="2 3">
    <name type="scientific">Pleurodeles waltl</name>
    <name type="common">Iberian ribbed newt</name>
    <dbReference type="NCBI Taxonomy" id="8319"/>
    <lineage>
        <taxon>Eukaryota</taxon>
        <taxon>Metazoa</taxon>
        <taxon>Chordata</taxon>
        <taxon>Craniata</taxon>
        <taxon>Vertebrata</taxon>
        <taxon>Euteleostomi</taxon>
        <taxon>Amphibia</taxon>
        <taxon>Batrachia</taxon>
        <taxon>Caudata</taxon>
        <taxon>Salamandroidea</taxon>
        <taxon>Salamandridae</taxon>
        <taxon>Pleurodelinae</taxon>
        <taxon>Pleurodeles</taxon>
    </lineage>
</organism>
<gene>
    <name evidence="2" type="ORF">NDU88_002569</name>
</gene>
<accession>A0AAV7U9M0</accession>
<feature type="region of interest" description="Disordered" evidence="1">
    <location>
        <begin position="238"/>
        <end position="313"/>
    </location>
</feature>
<proteinExistence type="predicted"/>
<dbReference type="GO" id="GO:0030496">
    <property type="term" value="C:midbody"/>
    <property type="evidence" value="ECO:0007669"/>
    <property type="project" value="TreeGrafter"/>
</dbReference>
<evidence type="ECO:0000256" key="1">
    <source>
        <dbReference type="SAM" id="MobiDB-lite"/>
    </source>
</evidence>
<dbReference type="EMBL" id="JANPWB010000005">
    <property type="protein sequence ID" value="KAJ1185782.1"/>
    <property type="molecule type" value="Genomic_DNA"/>
</dbReference>
<dbReference type="GO" id="GO:0000776">
    <property type="term" value="C:kinetochore"/>
    <property type="evidence" value="ECO:0007669"/>
    <property type="project" value="TreeGrafter"/>
</dbReference>
<feature type="region of interest" description="Disordered" evidence="1">
    <location>
        <begin position="105"/>
        <end position="154"/>
    </location>
</feature>
<keyword evidence="3" id="KW-1185">Reference proteome</keyword>
<dbReference type="AlphaFoldDB" id="A0AAV7U9M0"/>
<dbReference type="GO" id="GO:0007140">
    <property type="term" value="P:male meiotic nuclear division"/>
    <property type="evidence" value="ECO:0007669"/>
    <property type="project" value="InterPro"/>
</dbReference>
<dbReference type="GO" id="GO:0051306">
    <property type="term" value="P:mitotic sister chromatid separation"/>
    <property type="evidence" value="ECO:0007669"/>
    <property type="project" value="InterPro"/>
</dbReference>
<dbReference type="GO" id="GO:0007094">
    <property type="term" value="P:mitotic spindle assembly checkpoint signaling"/>
    <property type="evidence" value="ECO:0007669"/>
    <property type="project" value="InterPro"/>
</dbReference>
<name>A0AAV7U9M0_PLEWA</name>
<dbReference type="InterPro" id="IPR039339">
    <property type="entry name" value="Tex14"/>
</dbReference>
<protein>
    <submittedName>
        <fullName evidence="2">Uncharacterized protein</fullName>
    </submittedName>
</protein>
<dbReference type="GO" id="GO:0045171">
    <property type="term" value="C:intercellular bridge"/>
    <property type="evidence" value="ECO:0007669"/>
    <property type="project" value="TreeGrafter"/>
</dbReference>
<evidence type="ECO:0000313" key="2">
    <source>
        <dbReference type="EMBL" id="KAJ1185782.1"/>
    </source>
</evidence>
<dbReference type="GO" id="GO:0008608">
    <property type="term" value="P:attachment of spindle microtubules to kinetochore"/>
    <property type="evidence" value="ECO:0007669"/>
    <property type="project" value="InterPro"/>
</dbReference>